<evidence type="ECO:0000256" key="1">
    <source>
        <dbReference type="SAM" id="MobiDB-lite"/>
    </source>
</evidence>
<reference evidence="3 4" key="1">
    <citation type="submission" date="2016-12" db="EMBL/GenBank/DDBJ databases">
        <title>The new phylogeny of genus Mycobacterium.</title>
        <authorList>
            <person name="Tortoli E."/>
            <person name="Trovato A."/>
            <person name="Cirillo D.M."/>
        </authorList>
    </citation>
    <scope>NUCLEOTIDE SEQUENCE [LARGE SCALE GENOMIC DNA]</scope>
    <source>
        <strain evidence="3 4">DSM 45130</strain>
    </source>
</reference>
<evidence type="ECO:0000313" key="3">
    <source>
        <dbReference type="EMBL" id="ORA72539.1"/>
    </source>
</evidence>
<comment type="caution">
    <text evidence="3">The sequence shown here is derived from an EMBL/GenBank/DDBJ whole genome shotgun (WGS) entry which is preliminary data.</text>
</comment>
<keyword evidence="4" id="KW-1185">Reference proteome</keyword>
<keyword evidence="2" id="KW-0472">Membrane</keyword>
<dbReference type="Proteomes" id="UP000192801">
    <property type="component" value="Unassembled WGS sequence"/>
</dbReference>
<feature type="transmembrane region" description="Helical" evidence="2">
    <location>
        <begin position="123"/>
        <end position="146"/>
    </location>
</feature>
<evidence type="ECO:0000256" key="2">
    <source>
        <dbReference type="SAM" id="Phobius"/>
    </source>
</evidence>
<evidence type="ECO:0008006" key="5">
    <source>
        <dbReference type="Google" id="ProtNLM"/>
    </source>
</evidence>
<organism evidence="3 4">
    <name type="scientific">Mycolicibacterium insubricum</name>
    <dbReference type="NCBI Taxonomy" id="444597"/>
    <lineage>
        <taxon>Bacteria</taxon>
        <taxon>Bacillati</taxon>
        <taxon>Actinomycetota</taxon>
        <taxon>Actinomycetes</taxon>
        <taxon>Mycobacteriales</taxon>
        <taxon>Mycobacteriaceae</taxon>
        <taxon>Mycolicibacterium</taxon>
    </lineage>
</organism>
<name>A0A1X0DK56_9MYCO</name>
<dbReference type="AlphaFoldDB" id="A0A1X0DK56"/>
<sequence length="256" mass="25655">MQPAADFDAAGATEVVSPPAAPPSYPAAPPSSPGTPPSYPSPSPVEPPVLDYPDSGYAPPGYPPSGYNYPANYPGPTAYAPEEPPISYGAVGLPGTQTAGAAAWIYPGAPEGQPVPKKSRKKWVIVAATVLVVALAGGGIAIYQVFFSGKADREAVGTAATEFTRAAAGGDLAGVKGLLCDSEAAGVPDVIAASGASGVPDKDVQVNLGAVEVRKDLASAVVTKGSNPDVTLYLRKQGGGWKVCASAESDFDSAAK</sequence>
<protein>
    <recommendedName>
        <fullName evidence="5">DUF4878 domain-containing protein</fullName>
    </recommendedName>
</protein>
<keyword evidence="2" id="KW-0812">Transmembrane</keyword>
<evidence type="ECO:0000313" key="4">
    <source>
        <dbReference type="Proteomes" id="UP000192801"/>
    </source>
</evidence>
<dbReference type="STRING" id="444597.BST26_04580"/>
<gene>
    <name evidence="3" type="ORF">BST26_04580</name>
</gene>
<feature type="region of interest" description="Disordered" evidence="1">
    <location>
        <begin position="1"/>
        <end position="61"/>
    </location>
</feature>
<feature type="compositionally biased region" description="Pro residues" evidence="1">
    <location>
        <begin position="19"/>
        <end position="47"/>
    </location>
</feature>
<proteinExistence type="predicted"/>
<dbReference type="RefSeq" id="WP_083029584.1">
    <property type="nucleotide sequence ID" value="NZ_JACKRM010000156.1"/>
</dbReference>
<keyword evidence="2" id="KW-1133">Transmembrane helix</keyword>
<dbReference type="EMBL" id="MVHS01000007">
    <property type="protein sequence ID" value="ORA72539.1"/>
    <property type="molecule type" value="Genomic_DNA"/>
</dbReference>
<accession>A0A1X0DK56</accession>
<feature type="compositionally biased region" description="Low complexity" evidence="1">
    <location>
        <begin position="48"/>
        <end position="61"/>
    </location>
</feature>